<feature type="chain" id="PRO_5041740302" evidence="1">
    <location>
        <begin position="22"/>
        <end position="897"/>
    </location>
</feature>
<dbReference type="Gene3D" id="2.160.20.10">
    <property type="entry name" value="Single-stranded right-handed beta-helix, Pectin lyase-like"/>
    <property type="match status" value="1"/>
</dbReference>
<dbReference type="Proteomes" id="UP001177943">
    <property type="component" value="Chromosome"/>
</dbReference>
<sequence>MKKKIVILLMACCLTFGTWLNEPGRGQASAAEEAADMMSSAPGSLSLGTDGRSRLYPDDWYPGFRDEEGRFLHDFSYAGYHRGEAPIPQVDPSTGMDVTKAPYHADRTGSRDATAAIQQAIHDAAAQGGGVVYLPEGTYQVNPPTGKDYALNIPASHIVLKGAGMNKTFIYNATENMKGKDIIRVGNGDWKKTNVTTQLRKSVSEPTVLLPVEDAGGFAVGDYVLITFDTTQEFLAELGMHNKWASRLGRVEQLFYRQIVAVDAKNRTITVDIPTRYPLKVRDHITITKTEAPIKEVGIEDFSIANIQNSKSGLGEDDFKVEGTAGYESDNAKVINVIAAADSWIRNISTYKPAGNSTYHILSKGIVLDRTKNVTVDQVTMEYPQYRGANGNGYLYQFIGNDNLIANSHAVGARHSYTFANFSANGNVMHNVYSENSSLLTDFHMYLSMANLIDNMTLNGDGISAITRDYGSSETNRHGVVTTESVFWNTTGQAAHPSKSANGIIVESEQFGHGYVIGTKGAVTGVNVQITGSIADTDTRPFDMAEGIGQGERLTPQSLFADQIDRRESKLDWGLSSLLVNGEAIDGMQFLRTSYTYTLPYGSTLTPTIRAAAMASDAEISITQPSGTSGTGIIRVTKDGISQEYRVNFRVAENPALPKSLSFEPDRSASGWRAVGNAISAGSSGQLKAYITMNSGEVVHAGQEGMPVHYTVDHKQLGTIRGNIFTAKKPGIVNITAESKLGGVTVKKTEAFEIKEAMQGPEGKLAEIAAVTASADDGNVPANAVDRDPDSRWSAEGRGQYLLLELDREQWVNQVSILFYNGNQRVNYFDLEVSGDGVHYEKVLERAASHKYHPNRIETFEFAPVKAKFIKYAGQGNELNGWNSILEFWVHAANGKH</sequence>
<reference evidence="3" key="1">
    <citation type="submission" date="2023-05" db="EMBL/GenBank/DDBJ databases">
        <title>Comparative genomics of Bacillaceae isolates and their secondary metabolite potential.</title>
        <authorList>
            <person name="Song L."/>
            <person name="Nielsen L.J."/>
            <person name="Mohite O."/>
            <person name="Xu X."/>
            <person name="Weber T."/>
            <person name="Kovacs A.T."/>
        </authorList>
    </citation>
    <scope>NUCLEOTIDE SEQUENCE</scope>
    <source>
        <strain evidence="3">B2_4</strain>
    </source>
</reference>
<dbReference type="Pfam" id="PF12708">
    <property type="entry name" value="Pect-lyase_RHGA_epim"/>
    <property type="match status" value="1"/>
</dbReference>
<proteinExistence type="predicted"/>
<dbReference type="SUPFAM" id="SSF49785">
    <property type="entry name" value="Galactose-binding domain-like"/>
    <property type="match status" value="1"/>
</dbReference>
<dbReference type="PROSITE" id="PS50022">
    <property type="entry name" value="FA58C_3"/>
    <property type="match status" value="1"/>
</dbReference>
<dbReference type="RefSeq" id="WP_283928010.1">
    <property type="nucleotide sequence ID" value="NZ_CP126084.1"/>
</dbReference>
<dbReference type="AlphaFoldDB" id="A0AA95IAD3"/>
<organism evidence="3 4">
    <name type="scientific">Paenibacillus woosongensis</name>
    <dbReference type="NCBI Taxonomy" id="307580"/>
    <lineage>
        <taxon>Bacteria</taxon>
        <taxon>Bacillati</taxon>
        <taxon>Bacillota</taxon>
        <taxon>Bacilli</taxon>
        <taxon>Bacillales</taxon>
        <taxon>Paenibacillaceae</taxon>
        <taxon>Paenibacillus</taxon>
    </lineage>
</organism>
<evidence type="ECO:0000313" key="3">
    <source>
        <dbReference type="EMBL" id="WHX50992.1"/>
    </source>
</evidence>
<accession>A0AA95IAD3</accession>
<name>A0AA95IAD3_9BACL</name>
<dbReference type="KEGG" id="pwn:QNH46_10285"/>
<dbReference type="GO" id="GO:0016787">
    <property type="term" value="F:hydrolase activity"/>
    <property type="evidence" value="ECO:0007669"/>
    <property type="project" value="UniProtKB-KW"/>
</dbReference>
<gene>
    <name evidence="3" type="ORF">QNH46_10285</name>
</gene>
<dbReference type="InterPro" id="IPR011050">
    <property type="entry name" value="Pectin_lyase_fold/virulence"/>
</dbReference>
<evidence type="ECO:0000256" key="1">
    <source>
        <dbReference type="SAM" id="SignalP"/>
    </source>
</evidence>
<evidence type="ECO:0000313" key="4">
    <source>
        <dbReference type="Proteomes" id="UP001177943"/>
    </source>
</evidence>
<keyword evidence="3" id="KW-0378">Hydrolase</keyword>
<keyword evidence="1" id="KW-0732">Signal</keyword>
<dbReference type="Gene3D" id="2.60.120.260">
    <property type="entry name" value="Galactose-binding domain-like"/>
    <property type="match status" value="1"/>
</dbReference>
<evidence type="ECO:0000259" key="2">
    <source>
        <dbReference type="PROSITE" id="PS50022"/>
    </source>
</evidence>
<dbReference type="InterPro" id="IPR008979">
    <property type="entry name" value="Galactose-bd-like_sf"/>
</dbReference>
<feature type="signal peptide" evidence="1">
    <location>
        <begin position="1"/>
        <end position="21"/>
    </location>
</feature>
<dbReference type="Pfam" id="PF00754">
    <property type="entry name" value="F5_F8_type_C"/>
    <property type="match status" value="1"/>
</dbReference>
<dbReference type="InterPro" id="IPR012334">
    <property type="entry name" value="Pectin_lyas_fold"/>
</dbReference>
<dbReference type="InterPro" id="IPR000421">
    <property type="entry name" value="FA58C"/>
</dbReference>
<feature type="domain" description="F5/8 type C" evidence="2">
    <location>
        <begin position="747"/>
        <end position="872"/>
    </location>
</feature>
<dbReference type="SUPFAM" id="SSF51126">
    <property type="entry name" value="Pectin lyase-like"/>
    <property type="match status" value="1"/>
</dbReference>
<dbReference type="EMBL" id="CP126084">
    <property type="protein sequence ID" value="WHX50992.1"/>
    <property type="molecule type" value="Genomic_DNA"/>
</dbReference>
<dbReference type="InterPro" id="IPR024535">
    <property type="entry name" value="RHGA/B-epi-like_pectate_lyase"/>
</dbReference>
<protein>
    <submittedName>
        <fullName evidence="3">Glycosyl hydrolase family 28-related protein</fullName>
    </submittedName>
</protein>